<protein>
    <recommendedName>
        <fullName evidence="7">Palmitoyltransferase</fullName>
        <ecNumber evidence="7">2.3.1.225</ecNumber>
    </recommendedName>
</protein>
<evidence type="ECO:0000256" key="4">
    <source>
        <dbReference type="ARBA" id="ARBA00022989"/>
    </source>
</evidence>
<dbReference type="EMBL" id="JAVRJZ010000007">
    <property type="protein sequence ID" value="KAK2720246.1"/>
    <property type="molecule type" value="Genomic_DNA"/>
</dbReference>
<dbReference type="PROSITE" id="PS50216">
    <property type="entry name" value="DHHC"/>
    <property type="match status" value="1"/>
</dbReference>
<dbReference type="InterPro" id="IPR001594">
    <property type="entry name" value="Palmitoyltrfase_DHHC"/>
</dbReference>
<dbReference type="AlphaFoldDB" id="A0AA88I5G1"/>
<dbReference type="Gene3D" id="2.30.30.40">
    <property type="entry name" value="SH3 Domains"/>
    <property type="match status" value="1"/>
</dbReference>
<evidence type="ECO:0000313" key="10">
    <source>
        <dbReference type="Proteomes" id="UP001187531"/>
    </source>
</evidence>
<keyword evidence="2 7" id="KW-0808">Transferase</keyword>
<comment type="similarity">
    <text evidence="7">Belongs to the DHHC palmitoyltransferase family.</text>
</comment>
<evidence type="ECO:0000256" key="3">
    <source>
        <dbReference type="ARBA" id="ARBA00022692"/>
    </source>
</evidence>
<comment type="subcellular location">
    <subcellularLocation>
        <location evidence="1">Membrane</location>
        <topology evidence="1">Multi-pass membrane protein</topology>
    </subcellularLocation>
</comment>
<keyword evidence="4 7" id="KW-1133">Transmembrane helix</keyword>
<evidence type="ECO:0000256" key="1">
    <source>
        <dbReference type="ARBA" id="ARBA00004141"/>
    </source>
</evidence>
<comment type="domain">
    <text evidence="7">The DHHC domain is required for palmitoyltransferase activity.</text>
</comment>
<keyword evidence="6 7" id="KW-0012">Acyltransferase</keyword>
<comment type="catalytic activity">
    <reaction evidence="7">
        <text>L-cysteinyl-[protein] + hexadecanoyl-CoA = S-hexadecanoyl-L-cysteinyl-[protein] + CoA</text>
        <dbReference type="Rhea" id="RHEA:36683"/>
        <dbReference type="Rhea" id="RHEA-COMP:10131"/>
        <dbReference type="Rhea" id="RHEA-COMP:11032"/>
        <dbReference type="ChEBI" id="CHEBI:29950"/>
        <dbReference type="ChEBI" id="CHEBI:57287"/>
        <dbReference type="ChEBI" id="CHEBI:57379"/>
        <dbReference type="ChEBI" id="CHEBI:74151"/>
        <dbReference type="EC" id="2.3.1.225"/>
    </reaction>
</comment>
<organism evidence="9 10">
    <name type="scientific">Artemia franciscana</name>
    <name type="common">Brine shrimp</name>
    <name type="synonym">Artemia sanfranciscana</name>
    <dbReference type="NCBI Taxonomy" id="6661"/>
    <lineage>
        <taxon>Eukaryota</taxon>
        <taxon>Metazoa</taxon>
        <taxon>Ecdysozoa</taxon>
        <taxon>Arthropoda</taxon>
        <taxon>Crustacea</taxon>
        <taxon>Branchiopoda</taxon>
        <taxon>Anostraca</taxon>
        <taxon>Artemiidae</taxon>
        <taxon>Artemia</taxon>
    </lineage>
</organism>
<feature type="domain" description="Palmitoyltransferase DHHC" evidence="8">
    <location>
        <begin position="89"/>
        <end position="219"/>
    </location>
</feature>
<feature type="transmembrane region" description="Helical" evidence="7">
    <location>
        <begin position="181"/>
        <end position="204"/>
    </location>
</feature>
<keyword evidence="10" id="KW-1185">Reference proteome</keyword>
<dbReference type="EC" id="2.3.1.225" evidence="7"/>
<name>A0AA88I5G1_ARTSF</name>
<dbReference type="GO" id="GO:0019706">
    <property type="term" value="F:protein-cysteine S-palmitoyltransferase activity"/>
    <property type="evidence" value="ECO:0007669"/>
    <property type="project" value="UniProtKB-EC"/>
</dbReference>
<comment type="caution">
    <text evidence="9">The sequence shown here is derived from an EMBL/GenBank/DDBJ whole genome shotgun (WGS) entry which is preliminary data.</text>
</comment>
<dbReference type="InterPro" id="IPR039859">
    <property type="entry name" value="PFA4/ZDH16/20/ERF2-like"/>
</dbReference>
<evidence type="ECO:0000313" key="9">
    <source>
        <dbReference type="EMBL" id="KAK2720246.1"/>
    </source>
</evidence>
<dbReference type="GO" id="GO:0016020">
    <property type="term" value="C:membrane"/>
    <property type="evidence" value="ECO:0007669"/>
    <property type="project" value="UniProtKB-SubCell"/>
</dbReference>
<keyword evidence="5 7" id="KW-0472">Membrane</keyword>
<keyword evidence="3 7" id="KW-0812">Transmembrane</keyword>
<dbReference type="PANTHER" id="PTHR12246">
    <property type="entry name" value="PALMITOYLTRANSFERASE ZDHHC16"/>
    <property type="match status" value="1"/>
</dbReference>
<dbReference type="Proteomes" id="UP001187531">
    <property type="component" value="Unassembled WGS sequence"/>
</dbReference>
<feature type="transmembrane region" description="Helical" evidence="7">
    <location>
        <begin position="138"/>
        <end position="161"/>
    </location>
</feature>
<dbReference type="SUPFAM" id="SSF50044">
    <property type="entry name" value="SH3-domain"/>
    <property type="match status" value="1"/>
</dbReference>
<evidence type="ECO:0000256" key="2">
    <source>
        <dbReference type="ARBA" id="ARBA00022679"/>
    </source>
</evidence>
<gene>
    <name evidence="9" type="ORF">QYM36_004207</name>
</gene>
<evidence type="ECO:0000259" key="8">
    <source>
        <dbReference type="Pfam" id="PF01529"/>
    </source>
</evidence>
<feature type="transmembrane region" description="Helical" evidence="7">
    <location>
        <begin position="45"/>
        <end position="69"/>
    </location>
</feature>
<feature type="transmembrane region" description="Helical" evidence="7">
    <location>
        <begin position="12"/>
        <end position="33"/>
    </location>
</feature>
<dbReference type="Pfam" id="PF01529">
    <property type="entry name" value="DHHC"/>
    <property type="match status" value="1"/>
</dbReference>
<proteinExistence type="inferred from homology"/>
<sequence>MSILKQFSRIFHWGPLIALGIIKSITFTTLRYNEKWWPFDGTLPAILNLVLFVISSSLTLYHFLASLALGPGYVPLHWKPVSQNDISFLQFCSICKAYKAPRSHHCSKCGKCVLKMDHHCPWINNCVGHYNHGHFTAFLAFAVIGCSHATIILLSYLMMILFQPWQYHYPSSRGYIGTWHIFWIVINIGLAIGVVIAVGILLFLQLRAILRNRTGIEDWILEKAVARRKESQDAFVYPYDLGRMANWNQVVNFSCTPIGDGIFWTTKEGCNEYTLTIEQIEQKRLKKLRSIEYEVIRSYSGSWFPVSHGLRAVFCQPCTEEPRIYINLGEIITVTRWKKYWYYGEVFQFPRDTENGRRRRGWFPKRCVQVLDSAPGPVKEFKKKK</sequence>
<accession>A0AA88I5G1</accession>
<evidence type="ECO:0000256" key="7">
    <source>
        <dbReference type="RuleBase" id="RU079119"/>
    </source>
</evidence>
<reference evidence="9" key="1">
    <citation type="submission" date="2023-07" db="EMBL/GenBank/DDBJ databases">
        <title>Chromosome-level genome assembly of Artemia franciscana.</title>
        <authorList>
            <person name="Jo E."/>
        </authorList>
    </citation>
    <scope>NUCLEOTIDE SEQUENCE</scope>
    <source>
        <tissue evidence="9">Whole body</tissue>
    </source>
</reference>
<evidence type="ECO:0000256" key="5">
    <source>
        <dbReference type="ARBA" id="ARBA00023136"/>
    </source>
</evidence>
<evidence type="ECO:0000256" key="6">
    <source>
        <dbReference type="ARBA" id="ARBA00023315"/>
    </source>
</evidence>
<dbReference type="InterPro" id="IPR036028">
    <property type="entry name" value="SH3-like_dom_sf"/>
</dbReference>